<dbReference type="EMBL" id="BSTK01000017">
    <property type="protein sequence ID" value="GLY90528.1"/>
    <property type="molecule type" value="Genomic_DNA"/>
</dbReference>
<gene>
    <name evidence="2" type="ORF">Airi02_084570</name>
</gene>
<evidence type="ECO:0000313" key="2">
    <source>
        <dbReference type="EMBL" id="GLY90528.1"/>
    </source>
</evidence>
<evidence type="ECO:0000259" key="1">
    <source>
        <dbReference type="PROSITE" id="PS50972"/>
    </source>
</evidence>
<dbReference type="SUPFAM" id="SSF51717">
    <property type="entry name" value="Dihydropteroate synthetase-like"/>
    <property type="match status" value="1"/>
</dbReference>
<dbReference type="PROSITE" id="PS50972">
    <property type="entry name" value="PTERIN_BINDING"/>
    <property type="match status" value="1"/>
</dbReference>
<dbReference type="GO" id="GO:0042558">
    <property type="term" value="P:pteridine-containing compound metabolic process"/>
    <property type="evidence" value="ECO:0007669"/>
    <property type="project" value="InterPro"/>
</dbReference>
<evidence type="ECO:0000313" key="3">
    <source>
        <dbReference type="Proteomes" id="UP001165074"/>
    </source>
</evidence>
<accession>A0A9W6SBH4</accession>
<dbReference type="Pfam" id="PF00809">
    <property type="entry name" value="Pterin_bind"/>
    <property type="match status" value="1"/>
</dbReference>
<dbReference type="InterPro" id="IPR011005">
    <property type="entry name" value="Dihydropteroate_synth-like_sf"/>
</dbReference>
<protein>
    <recommendedName>
        <fullName evidence="1">Pterin-binding domain-containing protein</fullName>
    </recommendedName>
</protein>
<keyword evidence="3" id="KW-1185">Reference proteome</keyword>
<name>A0A9W6SBH4_9ACTN</name>
<dbReference type="AlphaFoldDB" id="A0A9W6SBH4"/>
<dbReference type="InterPro" id="IPR000489">
    <property type="entry name" value="Pterin-binding_dom"/>
</dbReference>
<dbReference type="RefSeq" id="WP_285581484.1">
    <property type="nucleotide sequence ID" value="NZ_BSTK01000017.1"/>
</dbReference>
<comment type="caution">
    <text evidence="2">The sequence shown here is derived from an EMBL/GenBank/DDBJ whole genome shotgun (WGS) entry which is preliminary data.</text>
</comment>
<proteinExistence type="predicted"/>
<sequence length="76" mass="8113">MVGVSRKRMLAELLPRGAPVSARDLPTAVLSVLLAQAGVNAIRVHDVHKTQVAVATLNRWVRRTSVTHAPCSACTS</sequence>
<organism evidence="2 3">
    <name type="scientific">Actinoallomurus iriomotensis</name>
    <dbReference type="NCBI Taxonomy" id="478107"/>
    <lineage>
        <taxon>Bacteria</taxon>
        <taxon>Bacillati</taxon>
        <taxon>Actinomycetota</taxon>
        <taxon>Actinomycetes</taxon>
        <taxon>Streptosporangiales</taxon>
        <taxon>Thermomonosporaceae</taxon>
        <taxon>Actinoallomurus</taxon>
    </lineage>
</organism>
<dbReference type="Proteomes" id="UP001165074">
    <property type="component" value="Unassembled WGS sequence"/>
</dbReference>
<reference evidence="2" key="1">
    <citation type="submission" date="2023-03" db="EMBL/GenBank/DDBJ databases">
        <title>Actinoallomurus iriomotensis NBRC 103684.</title>
        <authorList>
            <person name="Ichikawa N."/>
            <person name="Sato H."/>
            <person name="Tonouchi N."/>
        </authorList>
    </citation>
    <scope>NUCLEOTIDE SEQUENCE</scope>
    <source>
        <strain evidence="2">NBRC 103684</strain>
    </source>
</reference>
<dbReference type="Gene3D" id="3.20.20.20">
    <property type="entry name" value="Dihydropteroate synthase-like"/>
    <property type="match status" value="1"/>
</dbReference>
<feature type="domain" description="Pterin-binding" evidence="1">
    <location>
        <begin position="1"/>
        <end position="55"/>
    </location>
</feature>